<evidence type="ECO:0000313" key="2">
    <source>
        <dbReference type="EMBL" id="USQ79119.1"/>
    </source>
</evidence>
<dbReference type="Pfam" id="PF01522">
    <property type="entry name" value="Polysacc_deac_1"/>
    <property type="match status" value="1"/>
</dbReference>
<organism evidence="2 3">
    <name type="scientific">Ornithinimicrobium faecis</name>
    <dbReference type="NCBI Taxonomy" id="2934158"/>
    <lineage>
        <taxon>Bacteria</taxon>
        <taxon>Bacillati</taxon>
        <taxon>Actinomycetota</taxon>
        <taxon>Actinomycetes</taxon>
        <taxon>Micrococcales</taxon>
        <taxon>Ornithinimicrobiaceae</taxon>
        <taxon>Ornithinimicrobium</taxon>
    </lineage>
</organism>
<protein>
    <submittedName>
        <fullName evidence="2">Polysaccharide deacetylase</fullName>
    </submittedName>
</protein>
<evidence type="ECO:0000313" key="3">
    <source>
        <dbReference type="Proteomes" id="UP001056455"/>
    </source>
</evidence>
<dbReference type="InterPro" id="IPR002509">
    <property type="entry name" value="NODB_dom"/>
</dbReference>
<dbReference type="PANTHER" id="PTHR47561:SF1">
    <property type="entry name" value="POLYSACCHARIDE DEACETYLASE FAMILY PROTEIN (AFU_ORTHOLOGUE AFUA_6G05030)"/>
    <property type="match status" value="1"/>
</dbReference>
<dbReference type="CDD" id="cd10938">
    <property type="entry name" value="CE4_HpPgdA_like"/>
    <property type="match status" value="1"/>
</dbReference>
<sequence length="309" mass="35438">MGHLQLPEGKKIAVNLGTDFDAQSLWLGGFNRPSPSFMSRGEYGAEVGVPRLLELYDRFDVKTTWFTPGHTVDTFSDWCKKVQDAGHEFGHHGYYHEVPPGITVETERRLMELAFTSFDKVLGVRPVGYRSPYWDYSDNTLDLVEEFGFTYDSSLMARDLVPYHPRRWQVNWEKGNVPGKASQVLEVPVNWYLDDFPPLGYTGAQTGMQDTETILRRWQDIFDYAYERVDNAVFASCVHPQIIGQPHHMLWYERLIEHMAGKDGVWFATLEEIVATWVDDEDDKAMMAAEDIRGVEEAPADSSWVRAQA</sequence>
<dbReference type="PANTHER" id="PTHR47561">
    <property type="entry name" value="POLYSACCHARIDE DEACETYLASE FAMILY PROTEIN (AFU_ORTHOLOGUE AFUA_6G05030)"/>
    <property type="match status" value="1"/>
</dbReference>
<dbReference type="PROSITE" id="PS51677">
    <property type="entry name" value="NODB"/>
    <property type="match status" value="1"/>
</dbReference>
<dbReference type="Gene3D" id="3.20.20.370">
    <property type="entry name" value="Glycoside hydrolase/deacetylase"/>
    <property type="match status" value="1"/>
</dbReference>
<dbReference type="InterPro" id="IPR037950">
    <property type="entry name" value="PgdA-like"/>
</dbReference>
<feature type="domain" description="NodB homology" evidence="1">
    <location>
        <begin position="35"/>
        <end position="229"/>
    </location>
</feature>
<proteinExistence type="predicted"/>
<dbReference type="Proteomes" id="UP001056455">
    <property type="component" value="Chromosome"/>
</dbReference>
<dbReference type="InterPro" id="IPR011330">
    <property type="entry name" value="Glyco_hydro/deAcase_b/a-brl"/>
</dbReference>
<dbReference type="EMBL" id="CP099489">
    <property type="protein sequence ID" value="USQ79119.1"/>
    <property type="molecule type" value="Genomic_DNA"/>
</dbReference>
<dbReference type="SUPFAM" id="SSF88713">
    <property type="entry name" value="Glycoside hydrolase/deacetylase"/>
    <property type="match status" value="1"/>
</dbReference>
<reference evidence="2" key="1">
    <citation type="submission" date="2022-06" db="EMBL/GenBank/DDBJ databases">
        <title>Ornithinimicrobium HY1793.</title>
        <authorList>
            <person name="Huang Y."/>
        </authorList>
    </citation>
    <scope>NUCLEOTIDE SEQUENCE</scope>
    <source>
        <strain evidence="2">HY1793</strain>
    </source>
</reference>
<name>A0ABY4YQS2_9MICO</name>
<gene>
    <name evidence="2" type="ORF">NF556_16075</name>
</gene>
<keyword evidence="3" id="KW-1185">Reference proteome</keyword>
<dbReference type="RefSeq" id="WP_252592034.1">
    <property type="nucleotide sequence ID" value="NZ_CP099489.1"/>
</dbReference>
<accession>A0ABY4YQS2</accession>
<evidence type="ECO:0000259" key="1">
    <source>
        <dbReference type="PROSITE" id="PS51677"/>
    </source>
</evidence>